<evidence type="ECO:0000313" key="2">
    <source>
        <dbReference type="EMBL" id="KAF1830815.1"/>
    </source>
</evidence>
<keyword evidence="3" id="KW-1185">Reference proteome</keyword>
<name>A0A6A5JZW3_9PLEO</name>
<protein>
    <submittedName>
        <fullName evidence="2">HET-domain-containing protein</fullName>
    </submittedName>
</protein>
<dbReference type="Proteomes" id="UP000800040">
    <property type="component" value="Unassembled WGS sequence"/>
</dbReference>
<dbReference type="InterPro" id="IPR052895">
    <property type="entry name" value="HetReg/Transcr_Mod"/>
</dbReference>
<dbReference type="PANTHER" id="PTHR24148:SF73">
    <property type="entry name" value="HET DOMAIN PROTEIN (AFU_ORTHOLOGUE AFUA_8G01020)"/>
    <property type="match status" value="1"/>
</dbReference>
<organism evidence="2 3">
    <name type="scientific">Decorospora gaudefroyi</name>
    <dbReference type="NCBI Taxonomy" id="184978"/>
    <lineage>
        <taxon>Eukaryota</taxon>
        <taxon>Fungi</taxon>
        <taxon>Dikarya</taxon>
        <taxon>Ascomycota</taxon>
        <taxon>Pezizomycotina</taxon>
        <taxon>Dothideomycetes</taxon>
        <taxon>Pleosporomycetidae</taxon>
        <taxon>Pleosporales</taxon>
        <taxon>Pleosporineae</taxon>
        <taxon>Pleosporaceae</taxon>
        <taxon>Decorospora</taxon>
    </lineage>
</organism>
<dbReference type="PANTHER" id="PTHR24148">
    <property type="entry name" value="ANKYRIN REPEAT DOMAIN-CONTAINING PROTEIN 39 HOMOLOG-RELATED"/>
    <property type="match status" value="1"/>
</dbReference>
<reference evidence="2" key="1">
    <citation type="submission" date="2020-01" db="EMBL/GenBank/DDBJ databases">
        <authorList>
            <consortium name="DOE Joint Genome Institute"/>
            <person name="Haridas S."/>
            <person name="Albert R."/>
            <person name="Binder M."/>
            <person name="Bloem J."/>
            <person name="Labutti K."/>
            <person name="Salamov A."/>
            <person name="Andreopoulos B."/>
            <person name="Baker S.E."/>
            <person name="Barry K."/>
            <person name="Bills G."/>
            <person name="Bluhm B.H."/>
            <person name="Cannon C."/>
            <person name="Castanera R."/>
            <person name="Culley D.E."/>
            <person name="Daum C."/>
            <person name="Ezra D."/>
            <person name="Gonzalez J.B."/>
            <person name="Henrissat B."/>
            <person name="Kuo A."/>
            <person name="Liang C."/>
            <person name="Lipzen A."/>
            <person name="Lutzoni F."/>
            <person name="Magnuson J."/>
            <person name="Mondo S."/>
            <person name="Nolan M."/>
            <person name="Ohm R."/>
            <person name="Pangilinan J."/>
            <person name="Park H.-J."/>
            <person name="Ramirez L."/>
            <person name="Alfaro M."/>
            <person name="Sun H."/>
            <person name="Tritt A."/>
            <person name="Yoshinaga Y."/>
            <person name="Zwiers L.-H."/>
            <person name="Turgeon B.G."/>
            <person name="Goodwin S.B."/>
            <person name="Spatafora J.W."/>
            <person name="Crous P.W."/>
            <person name="Grigoriev I.V."/>
        </authorList>
    </citation>
    <scope>NUCLEOTIDE SEQUENCE</scope>
    <source>
        <strain evidence="2">P77</strain>
    </source>
</reference>
<proteinExistence type="predicted"/>
<accession>A0A6A5JZW3</accession>
<dbReference type="InterPro" id="IPR010730">
    <property type="entry name" value="HET"/>
</dbReference>
<dbReference type="AlphaFoldDB" id="A0A6A5JZW3"/>
<feature type="domain" description="Heterokaryon incompatibility" evidence="1">
    <location>
        <begin position="20"/>
        <end position="155"/>
    </location>
</feature>
<gene>
    <name evidence="2" type="ORF">BDW02DRAFT_506696</name>
</gene>
<dbReference type="Pfam" id="PF06985">
    <property type="entry name" value="HET"/>
    <property type="match status" value="1"/>
</dbReference>
<dbReference type="OrthoDB" id="2157530at2759"/>
<sequence>MRSENPPNGRLESRTPLCPYICLSYTWGEASPMYTIKINGKFFHVRKGLWEFLDTVRTWRWLRRRSLWIDALCIDQENRMERNHQVQQMGKIFWGADLVICWLGRNPEFESVLAAPWYRQNALAVTPRTSQLTLPGKYVAFCWAKYWSRAWVTQEVALAREAVVIAGSQFLALKHVIHAIVGEAPLSPFQYLSNYILDRRRYTLDPTMSSIVSTWGLLNLLHHFRGTACAIPRDRIYSLLALCREGKRYQVNYDVSEAQVVRHTLEVC</sequence>
<dbReference type="EMBL" id="ML975383">
    <property type="protein sequence ID" value="KAF1830815.1"/>
    <property type="molecule type" value="Genomic_DNA"/>
</dbReference>
<evidence type="ECO:0000259" key="1">
    <source>
        <dbReference type="Pfam" id="PF06985"/>
    </source>
</evidence>
<evidence type="ECO:0000313" key="3">
    <source>
        <dbReference type="Proteomes" id="UP000800040"/>
    </source>
</evidence>
<feature type="non-terminal residue" evidence="2">
    <location>
        <position position="268"/>
    </location>
</feature>